<evidence type="ECO:0000256" key="4">
    <source>
        <dbReference type="ARBA" id="ARBA00022692"/>
    </source>
</evidence>
<evidence type="ECO:0000313" key="8">
    <source>
        <dbReference type="EMBL" id="BCO25530.1"/>
    </source>
</evidence>
<dbReference type="PANTHER" id="PTHR43867">
    <property type="entry name" value="CELLULOSE SYNTHASE CATALYTIC SUBUNIT A [UDP-FORMING]"/>
    <property type="match status" value="1"/>
</dbReference>
<dbReference type="InterPro" id="IPR029044">
    <property type="entry name" value="Nucleotide-diphossugar_trans"/>
</dbReference>
<gene>
    <name evidence="8" type="ORF">MIZ03_0391</name>
</gene>
<sequence>MTPLRLLSLWRERWGKEFPESWKQPYRNDGLCAWGDRASNSILGSLPGLGLFSGVLFAVLAFVLVGVKFSLTNQYWLSAFILIISLFVRLYRGTISTLILLGFAMVTTARYLYWRFDSSLGPAFELDFFIALIVWCIEVYGVLLFWMILLNGLWPIKQITYALPENQAQWPKVTIFICATGHSEDDVMRSLSALQLTDWPPAKLSLAIIDNEERSHLQSTLFSMNVGYLPSPFVADQGIAQQLNREMTNADSELAVILSAGQTPEPNFLKEISGWFVEDARLGLVATPNHFLLPEPAPRLLDQLAGHPPSAEVMITRVSHFLKAGGVPLDALSAQSHIAKKLQAIGFGHAYLLQEADTFYRIIEPFAYQAFSMKIWVAHTCHVLGFYQPLLRYGLLTLPLLYLLANQLPMRASPELWSAYALPHLAQMYLVFGRTNSNRRWPTWLELREGILATYLLILTFFTALWTLLRTWKSSRVQPTASSDINAFRLSKSNWLMLWLHTGAIAAGFVELQQIDRAQLSTVSFYLVWSFIVVLLLVGKFAVFKEATEVAQQKVRLGVMSGMIRLPNNRTITCQTRNFPALQLDLDISATLSVKCGQRLKLSIFYAMEEFALDAVVVKTEASSLTVEVDPAWRRLYTRFSEALFARGPNWPNWLPGQHVDKIIPQWLIQAFAWPVRLLTEWVHRFSRKPAAKAADSSRMK</sequence>
<feature type="transmembrane region" description="Helical" evidence="7">
    <location>
        <begin position="128"/>
        <end position="149"/>
    </location>
</feature>
<keyword evidence="6 7" id="KW-0472">Membrane</keyword>
<reference evidence="8 9" key="1">
    <citation type="journal article" date="2021" name="Microbiol. Spectr.">
        <title>A Single Bacterium Capable of Oxidation and Reduction of Iron at Circumneutral pH.</title>
        <authorList>
            <person name="Kato S."/>
            <person name="Ohkuma M."/>
        </authorList>
    </citation>
    <scope>NUCLEOTIDE SEQUENCE [LARGE SCALE GENOMIC DNA]</scope>
    <source>
        <strain evidence="8 9">MIZ03</strain>
    </source>
</reference>
<organism evidence="8 9">
    <name type="scientific">Rhodoferax lithotrophicus</name>
    <dbReference type="NCBI Taxonomy" id="2798804"/>
    <lineage>
        <taxon>Bacteria</taxon>
        <taxon>Pseudomonadati</taxon>
        <taxon>Pseudomonadota</taxon>
        <taxon>Betaproteobacteria</taxon>
        <taxon>Burkholderiales</taxon>
        <taxon>Comamonadaceae</taxon>
        <taxon>Rhodoferax</taxon>
    </lineage>
</organism>
<keyword evidence="9" id="KW-1185">Reference proteome</keyword>
<dbReference type="Gene3D" id="3.90.550.10">
    <property type="entry name" value="Spore Coat Polysaccharide Biosynthesis Protein SpsA, Chain A"/>
    <property type="match status" value="1"/>
</dbReference>
<feature type="transmembrane region" description="Helical" evidence="7">
    <location>
        <begin position="390"/>
        <end position="410"/>
    </location>
</feature>
<feature type="transmembrane region" description="Helical" evidence="7">
    <location>
        <begin position="452"/>
        <end position="469"/>
    </location>
</feature>
<feature type="transmembrane region" description="Helical" evidence="7">
    <location>
        <begin position="524"/>
        <end position="544"/>
    </location>
</feature>
<evidence type="ECO:0000256" key="5">
    <source>
        <dbReference type="ARBA" id="ARBA00022989"/>
    </source>
</evidence>
<evidence type="ECO:0000256" key="3">
    <source>
        <dbReference type="ARBA" id="ARBA00022679"/>
    </source>
</evidence>
<keyword evidence="3" id="KW-0808">Transferase</keyword>
<feature type="transmembrane region" description="Helical" evidence="7">
    <location>
        <begin position="495"/>
        <end position="512"/>
    </location>
</feature>
<keyword evidence="4 7" id="KW-0812">Transmembrane</keyword>
<keyword evidence="2" id="KW-0328">Glycosyltransferase</keyword>
<evidence type="ECO:0000256" key="6">
    <source>
        <dbReference type="ARBA" id="ARBA00023136"/>
    </source>
</evidence>
<dbReference type="SUPFAM" id="SSF53448">
    <property type="entry name" value="Nucleotide-diphospho-sugar transferases"/>
    <property type="match status" value="1"/>
</dbReference>
<comment type="subcellular location">
    <subcellularLocation>
        <location evidence="1">Membrane</location>
        <topology evidence="1">Multi-pass membrane protein</topology>
    </subcellularLocation>
</comment>
<accession>A0ABM7MH62</accession>
<proteinExistence type="predicted"/>
<keyword evidence="5 7" id="KW-1133">Transmembrane helix</keyword>
<dbReference type="RefSeq" id="WP_223907333.1">
    <property type="nucleotide sequence ID" value="NZ_AP024238.1"/>
</dbReference>
<dbReference type="EMBL" id="AP024238">
    <property type="protein sequence ID" value="BCO25530.1"/>
    <property type="molecule type" value="Genomic_DNA"/>
</dbReference>
<feature type="transmembrane region" description="Helical" evidence="7">
    <location>
        <begin position="98"/>
        <end position="116"/>
    </location>
</feature>
<evidence type="ECO:0000256" key="1">
    <source>
        <dbReference type="ARBA" id="ARBA00004141"/>
    </source>
</evidence>
<evidence type="ECO:0000256" key="7">
    <source>
        <dbReference type="SAM" id="Phobius"/>
    </source>
</evidence>
<name>A0ABM7MH62_9BURK</name>
<evidence type="ECO:0000256" key="2">
    <source>
        <dbReference type="ARBA" id="ARBA00022676"/>
    </source>
</evidence>
<feature type="transmembrane region" description="Helical" evidence="7">
    <location>
        <begin position="46"/>
        <end position="67"/>
    </location>
</feature>
<dbReference type="PANTHER" id="PTHR43867:SF2">
    <property type="entry name" value="CELLULOSE SYNTHASE CATALYTIC SUBUNIT A [UDP-FORMING]"/>
    <property type="match status" value="1"/>
</dbReference>
<dbReference type="Proteomes" id="UP000824366">
    <property type="component" value="Chromosome"/>
</dbReference>
<dbReference type="InterPro" id="IPR050321">
    <property type="entry name" value="Glycosyltr_2/OpgH_subfam"/>
</dbReference>
<evidence type="ECO:0000313" key="9">
    <source>
        <dbReference type="Proteomes" id="UP000824366"/>
    </source>
</evidence>
<feature type="transmembrane region" description="Helical" evidence="7">
    <location>
        <begin position="73"/>
        <end position="91"/>
    </location>
</feature>
<protein>
    <submittedName>
        <fullName evidence="8">Cellulose synthase catalytic subunit [UDP-forming]</fullName>
    </submittedName>
</protein>